<evidence type="ECO:0000256" key="9">
    <source>
        <dbReference type="ARBA" id="ARBA00023237"/>
    </source>
</evidence>
<dbReference type="Proteomes" id="UP001253595">
    <property type="component" value="Unassembled WGS sequence"/>
</dbReference>
<keyword evidence="7" id="KW-0626">Porin</keyword>
<dbReference type="RefSeq" id="WP_310072557.1">
    <property type="nucleotide sequence ID" value="NZ_JAVDVX010000004.1"/>
</dbReference>
<evidence type="ECO:0000313" key="14">
    <source>
        <dbReference type="Proteomes" id="UP001253595"/>
    </source>
</evidence>
<keyword evidence="3" id="KW-0813">Transport</keyword>
<feature type="chain" id="PRO_5046392492" evidence="11">
    <location>
        <begin position="38"/>
        <end position="497"/>
    </location>
</feature>
<keyword evidence="8 10" id="KW-0472">Membrane</keyword>
<dbReference type="InterPro" id="IPR011250">
    <property type="entry name" value="OMP/PagP_B-barrel"/>
</dbReference>
<dbReference type="PROSITE" id="PS51123">
    <property type="entry name" value="OMPA_2"/>
    <property type="match status" value="2"/>
</dbReference>
<dbReference type="InterPro" id="IPR000498">
    <property type="entry name" value="OmpA-like_TM_dom"/>
</dbReference>
<evidence type="ECO:0000256" key="2">
    <source>
        <dbReference type="ARBA" id="ARBA00005710"/>
    </source>
</evidence>
<evidence type="ECO:0000256" key="6">
    <source>
        <dbReference type="ARBA" id="ARBA00023065"/>
    </source>
</evidence>
<protein>
    <submittedName>
        <fullName evidence="13">OOP family OmpA-OmpF porin</fullName>
    </submittedName>
</protein>
<dbReference type="PANTHER" id="PTHR30329:SF21">
    <property type="entry name" value="LIPOPROTEIN YIAD-RELATED"/>
    <property type="match status" value="1"/>
</dbReference>
<keyword evidence="14" id="KW-1185">Reference proteome</keyword>
<evidence type="ECO:0000256" key="10">
    <source>
        <dbReference type="PROSITE-ProRule" id="PRU00473"/>
    </source>
</evidence>
<dbReference type="SUPFAM" id="SSF56925">
    <property type="entry name" value="OMPA-like"/>
    <property type="match status" value="1"/>
</dbReference>
<evidence type="ECO:0000259" key="12">
    <source>
        <dbReference type="PROSITE" id="PS51123"/>
    </source>
</evidence>
<name>A0ABU1UYQ8_9GAMM</name>
<keyword evidence="9" id="KW-0998">Cell outer membrane</keyword>
<evidence type="ECO:0000256" key="7">
    <source>
        <dbReference type="ARBA" id="ARBA00023114"/>
    </source>
</evidence>
<organism evidence="13 14">
    <name type="scientific">Cellvibrio fibrivorans</name>
    <dbReference type="NCBI Taxonomy" id="126350"/>
    <lineage>
        <taxon>Bacteria</taxon>
        <taxon>Pseudomonadati</taxon>
        <taxon>Pseudomonadota</taxon>
        <taxon>Gammaproteobacteria</taxon>
        <taxon>Cellvibrionales</taxon>
        <taxon>Cellvibrionaceae</taxon>
        <taxon>Cellvibrio</taxon>
    </lineage>
</organism>
<dbReference type="InterPro" id="IPR036737">
    <property type="entry name" value="OmpA-like_sf"/>
</dbReference>
<comment type="similarity">
    <text evidence="2">Belongs to the outer membrane OOP (TC 1.B.6) superfamily. OmpA family.</text>
</comment>
<evidence type="ECO:0000256" key="5">
    <source>
        <dbReference type="ARBA" id="ARBA00022692"/>
    </source>
</evidence>
<dbReference type="Gene3D" id="3.30.1330.60">
    <property type="entry name" value="OmpA-like domain"/>
    <property type="match status" value="2"/>
</dbReference>
<keyword evidence="4" id="KW-1134">Transmembrane beta strand</keyword>
<accession>A0ABU1UYQ8</accession>
<dbReference type="Pfam" id="PF00691">
    <property type="entry name" value="OmpA"/>
    <property type="match status" value="2"/>
</dbReference>
<dbReference type="InterPro" id="IPR006664">
    <property type="entry name" value="OMP_bac"/>
</dbReference>
<dbReference type="SUPFAM" id="SSF103088">
    <property type="entry name" value="OmpA-like"/>
    <property type="match status" value="2"/>
</dbReference>
<dbReference type="PRINTS" id="PR01021">
    <property type="entry name" value="OMPADOMAIN"/>
</dbReference>
<sequence>MQHTNTQIHSRSQFLKPTRLAMAISLAAMVASPLLLAQDGNKYDLTSNWYGGLNIGQTHESINDGAIATDEMGGGLTSLTDDDRDNGYKLFAGYHLNDNFALEAGYFDLGQFGSRAVKGPEGSLKTRAKTRGFNLDLVGSLPMTEKLSAFARAGAHYYEAKDRFQGGNGYVVSDQHRRERDVDFKWGGGLQYDFTQKFAMRLEAERYAINDVIGNNGKISMYSLGALYRFGEQNAAPARAVVAEPVTKRSEKLTEEYCSVLDIQFEINNDEIQREDLERLAVVGTFLKKYPDTTAVVEGHTDNVGTPEANQRLSRDRAESVMSYLVREQRVASNRVSAVGYGDTRPIADNSTEDGKRANRRINTVIACANDIEGLSPAAARVTMGMLVEFDINSANVKPEYHSELAKVAKFLKENKTVTATVEGHTANLQTTPALAQEISLKRAQNVVDYLVANEGIERSRLTAEGFGKSRRYSYNTSAAGQQDNRRVNVIFTYPKK</sequence>
<comment type="caution">
    <text evidence="13">The sequence shown here is derived from an EMBL/GenBank/DDBJ whole genome shotgun (WGS) entry which is preliminary data.</text>
</comment>
<keyword evidence="11" id="KW-0732">Signal</keyword>
<keyword evidence="6" id="KW-0406">Ion transport</keyword>
<dbReference type="EMBL" id="JAVDVX010000004">
    <property type="protein sequence ID" value="MDR7090318.1"/>
    <property type="molecule type" value="Genomic_DNA"/>
</dbReference>
<proteinExistence type="inferred from homology"/>
<gene>
    <name evidence="13" type="ORF">J2X05_002342</name>
</gene>
<evidence type="ECO:0000256" key="8">
    <source>
        <dbReference type="ARBA" id="ARBA00023136"/>
    </source>
</evidence>
<dbReference type="InterPro" id="IPR050330">
    <property type="entry name" value="Bact_OuterMem_StrucFunc"/>
</dbReference>
<dbReference type="CDD" id="cd07185">
    <property type="entry name" value="OmpA_C-like"/>
    <property type="match status" value="2"/>
</dbReference>
<evidence type="ECO:0000313" key="13">
    <source>
        <dbReference type="EMBL" id="MDR7090318.1"/>
    </source>
</evidence>
<evidence type="ECO:0000256" key="4">
    <source>
        <dbReference type="ARBA" id="ARBA00022452"/>
    </source>
</evidence>
<comment type="subcellular location">
    <subcellularLocation>
        <location evidence="1">Cell outer membrane</location>
        <topology evidence="1">Multi-pass membrane protein</topology>
    </subcellularLocation>
</comment>
<dbReference type="InterPro" id="IPR006665">
    <property type="entry name" value="OmpA-like"/>
</dbReference>
<evidence type="ECO:0000256" key="11">
    <source>
        <dbReference type="SAM" id="SignalP"/>
    </source>
</evidence>
<reference evidence="13 14" key="1">
    <citation type="submission" date="2023-07" db="EMBL/GenBank/DDBJ databases">
        <title>Sorghum-associated microbial communities from plants grown in Nebraska, USA.</title>
        <authorList>
            <person name="Schachtman D."/>
        </authorList>
    </citation>
    <scope>NUCLEOTIDE SEQUENCE [LARGE SCALE GENOMIC DNA]</scope>
    <source>
        <strain evidence="13 14">BE190</strain>
    </source>
</reference>
<dbReference type="PANTHER" id="PTHR30329">
    <property type="entry name" value="STATOR ELEMENT OF FLAGELLAR MOTOR COMPLEX"/>
    <property type="match status" value="1"/>
</dbReference>
<evidence type="ECO:0000256" key="1">
    <source>
        <dbReference type="ARBA" id="ARBA00004571"/>
    </source>
</evidence>
<dbReference type="Pfam" id="PF01389">
    <property type="entry name" value="OmpA_membrane"/>
    <property type="match status" value="1"/>
</dbReference>
<evidence type="ECO:0000256" key="3">
    <source>
        <dbReference type="ARBA" id="ARBA00022448"/>
    </source>
</evidence>
<feature type="signal peptide" evidence="11">
    <location>
        <begin position="1"/>
        <end position="37"/>
    </location>
</feature>
<feature type="domain" description="OmpA-like" evidence="12">
    <location>
        <begin position="252"/>
        <end position="370"/>
    </location>
</feature>
<feature type="domain" description="OmpA-like" evidence="12">
    <location>
        <begin position="377"/>
        <end position="496"/>
    </location>
</feature>
<dbReference type="Gene3D" id="2.40.160.20">
    <property type="match status" value="1"/>
</dbReference>
<keyword evidence="5" id="KW-0812">Transmembrane</keyword>